<dbReference type="EMBL" id="JAJSOW010000104">
    <property type="protein sequence ID" value="KAI9169388.1"/>
    <property type="molecule type" value="Genomic_DNA"/>
</dbReference>
<organism evidence="2 3">
    <name type="scientific">Acer negundo</name>
    <name type="common">Box elder</name>
    <dbReference type="NCBI Taxonomy" id="4023"/>
    <lineage>
        <taxon>Eukaryota</taxon>
        <taxon>Viridiplantae</taxon>
        <taxon>Streptophyta</taxon>
        <taxon>Embryophyta</taxon>
        <taxon>Tracheophyta</taxon>
        <taxon>Spermatophyta</taxon>
        <taxon>Magnoliopsida</taxon>
        <taxon>eudicotyledons</taxon>
        <taxon>Gunneridae</taxon>
        <taxon>Pentapetalae</taxon>
        <taxon>rosids</taxon>
        <taxon>malvids</taxon>
        <taxon>Sapindales</taxon>
        <taxon>Sapindaceae</taxon>
        <taxon>Hippocastanoideae</taxon>
        <taxon>Acereae</taxon>
        <taxon>Acer</taxon>
    </lineage>
</organism>
<reference evidence="2" key="2">
    <citation type="submission" date="2023-02" db="EMBL/GenBank/DDBJ databases">
        <authorList>
            <person name="Swenson N.G."/>
            <person name="Wegrzyn J.L."/>
            <person name="Mcevoy S.L."/>
        </authorList>
    </citation>
    <scope>NUCLEOTIDE SEQUENCE</scope>
    <source>
        <strain evidence="2">91603</strain>
        <tissue evidence="2">Leaf</tissue>
    </source>
</reference>
<comment type="caution">
    <text evidence="2">The sequence shown here is derived from an EMBL/GenBank/DDBJ whole genome shotgun (WGS) entry which is preliminary data.</text>
</comment>
<dbReference type="AlphaFoldDB" id="A0AAD5IMA2"/>
<feature type="region of interest" description="Disordered" evidence="1">
    <location>
        <begin position="236"/>
        <end position="258"/>
    </location>
</feature>
<name>A0AAD5IMA2_ACENE</name>
<dbReference type="Proteomes" id="UP001064489">
    <property type="component" value="Chromosome 7"/>
</dbReference>
<proteinExistence type="predicted"/>
<keyword evidence="3" id="KW-1185">Reference proteome</keyword>
<gene>
    <name evidence="2" type="ORF">LWI28_011559</name>
</gene>
<accession>A0AAD5IMA2</accession>
<evidence type="ECO:0000313" key="3">
    <source>
        <dbReference type="Proteomes" id="UP001064489"/>
    </source>
</evidence>
<reference evidence="2" key="1">
    <citation type="journal article" date="2022" name="Plant J.">
        <title>Strategies of tolerance reflected in two North American maple genomes.</title>
        <authorList>
            <person name="McEvoy S.L."/>
            <person name="Sezen U.U."/>
            <person name="Trouern-Trend A."/>
            <person name="McMahon S.M."/>
            <person name="Schaberg P.G."/>
            <person name="Yang J."/>
            <person name="Wegrzyn J.L."/>
            <person name="Swenson N.G."/>
        </authorList>
    </citation>
    <scope>NUCLEOTIDE SEQUENCE</scope>
    <source>
        <strain evidence="2">91603</strain>
    </source>
</reference>
<sequence>MHNANNDNEDENDGLSNVNKDGISQEVVVNIGSDSDNDVQRDPPNRGTAFIVGVDGRITIEVGQMFRGIPCKHAMVCITKTRDNVENYVDDYLKEAAYLKTFSNKIHAILDENLWPEGQFETVLPPIKRRRARRRWLSRKKGPNEPMRVQRLLALHLLCLKKFQKEKEMRMVPAQHSRLDSIHVGPAAVTSRNAGAVSGHGGNASNNSGPGTTIGLGGPSTCASGTITRVLWFPPTQEGNSIPRDATNNMSTQPFTQG</sequence>
<feature type="compositionally biased region" description="Polar residues" evidence="1">
    <location>
        <begin position="246"/>
        <end position="258"/>
    </location>
</feature>
<protein>
    <submittedName>
        <fullName evidence="2">Uncharacterized protein</fullName>
    </submittedName>
</protein>
<evidence type="ECO:0000256" key="1">
    <source>
        <dbReference type="SAM" id="MobiDB-lite"/>
    </source>
</evidence>
<evidence type="ECO:0000313" key="2">
    <source>
        <dbReference type="EMBL" id="KAI9169388.1"/>
    </source>
</evidence>